<evidence type="ECO:0000256" key="2">
    <source>
        <dbReference type="ARBA" id="ARBA00022448"/>
    </source>
</evidence>
<dbReference type="Proteomes" id="UP000318065">
    <property type="component" value="Chromosome"/>
</dbReference>
<feature type="transmembrane region" description="Helical" evidence="6">
    <location>
        <begin position="380"/>
        <end position="400"/>
    </location>
</feature>
<keyword evidence="9" id="KW-1185">Reference proteome</keyword>
<feature type="transmembrane region" description="Helical" evidence="6">
    <location>
        <begin position="319"/>
        <end position="337"/>
    </location>
</feature>
<dbReference type="EMBL" id="AP019791">
    <property type="protein sequence ID" value="BBL80030.1"/>
    <property type="molecule type" value="Genomic_DNA"/>
</dbReference>
<evidence type="ECO:0000313" key="8">
    <source>
        <dbReference type="EMBL" id="BBL80030.1"/>
    </source>
</evidence>
<feature type="transmembrane region" description="Helical" evidence="6">
    <location>
        <begin position="190"/>
        <end position="209"/>
    </location>
</feature>
<organism evidence="8 9">
    <name type="scientific">Rubrobacter xylanophilus</name>
    <dbReference type="NCBI Taxonomy" id="49319"/>
    <lineage>
        <taxon>Bacteria</taxon>
        <taxon>Bacillati</taxon>
        <taxon>Actinomycetota</taxon>
        <taxon>Rubrobacteria</taxon>
        <taxon>Rubrobacterales</taxon>
        <taxon>Rubrobacteraceae</taxon>
        <taxon>Rubrobacter</taxon>
    </lineage>
</organism>
<keyword evidence="3 6" id="KW-0812">Transmembrane</keyword>
<dbReference type="SUPFAM" id="SSF103473">
    <property type="entry name" value="MFS general substrate transporter"/>
    <property type="match status" value="1"/>
</dbReference>
<accession>A0A510HJ50</accession>
<feature type="transmembrane region" description="Helical" evidence="6">
    <location>
        <begin position="412"/>
        <end position="432"/>
    </location>
</feature>
<evidence type="ECO:0000256" key="4">
    <source>
        <dbReference type="ARBA" id="ARBA00022989"/>
    </source>
</evidence>
<dbReference type="GO" id="GO:0005886">
    <property type="term" value="C:plasma membrane"/>
    <property type="evidence" value="ECO:0007669"/>
    <property type="project" value="UniProtKB-SubCell"/>
</dbReference>
<dbReference type="GO" id="GO:0022857">
    <property type="term" value="F:transmembrane transporter activity"/>
    <property type="evidence" value="ECO:0007669"/>
    <property type="project" value="InterPro"/>
</dbReference>
<feature type="transmembrane region" description="Helical" evidence="6">
    <location>
        <begin position="444"/>
        <end position="465"/>
    </location>
</feature>
<feature type="transmembrane region" description="Helical" evidence="6">
    <location>
        <begin position="158"/>
        <end position="178"/>
    </location>
</feature>
<keyword evidence="2" id="KW-0813">Transport</keyword>
<evidence type="ECO:0000256" key="1">
    <source>
        <dbReference type="ARBA" id="ARBA00004651"/>
    </source>
</evidence>
<feature type="transmembrane region" description="Helical" evidence="6">
    <location>
        <begin position="27"/>
        <end position="56"/>
    </location>
</feature>
<evidence type="ECO:0000256" key="3">
    <source>
        <dbReference type="ARBA" id="ARBA00022692"/>
    </source>
</evidence>
<feature type="transmembrane region" description="Helical" evidence="6">
    <location>
        <begin position="100"/>
        <end position="119"/>
    </location>
</feature>
<dbReference type="InterPro" id="IPR036259">
    <property type="entry name" value="MFS_trans_sf"/>
</dbReference>
<evidence type="ECO:0000256" key="5">
    <source>
        <dbReference type="ARBA" id="ARBA00023136"/>
    </source>
</evidence>
<proteinExistence type="predicted"/>
<feature type="transmembrane region" description="Helical" evidence="6">
    <location>
        <begin position="125"/>
        <end position="146"/>
    </location>
</feature>
<dbReference type="Pfam" id="PF00083">
    <property type="entry name" value="Sugar_tr"/>
    <property type="match status" value="1"/>
</dbReference>
<gene>
    <name evidence="8" type="ORF">RxyAA322_18840</name>
</gene>
<dbReference type="OrthoDB" id="9787026at2"/>
<keyword evidence="5 6" id="KW-0472">Membrane</keyword>
<evidence type="ECO:0000256" key="6">
    <source>
        <dbReference type="SAM" id="Phobius"/>
    </source>
</evidence>
<dbReference type="PANTHER" id="PTHR23511">
    <property type="entry name" value="SYNAPTIC VESICLE GLYCOPROTEIN 2"/>
    <property type="match status" value="1"/>
</dbReference>
<dbReference type="AlphaFoldDB" id="A0A510HJ50"/>
<dbReference type="CDD" id="cd17316">
    <property type="entry name" value="MFS_SV2_like"/>
    <property type="match status" value="1"/>
</dbReference>
<dbReference type="RefSeq" id="WP_143528037.1">
    <property type="nucleotide sequence ID" value="NZ_AP019791.1"/>
</dbReference>
<keyword evidence="4 6" id="KW-1133">Transmembrane helix</keyword>
<comment type="subcellular location">
    <subcellularLocation>
        <location evidence="1">Cell membrane</location>
        <topology evidence="1">Multi-pass membrane protein</topology>
    </subcellularLocation>
</comment>
<feature type="transmembrane region" description="Helical" evidence="6">
    <location>
        <begin position="349"/>
        <end position="368"/>
    </location>
</feature>
<name>A0A510HJ50_9ACTN</name>
<dbReference type="InterPro" id="IPR005828">
    <property type="entry name" value="MFS_sugar_transport-like"/>
</dbReference>
<dbReference type="Gene3D" id="1.20.1250.20">
    <property type="entry name" value="MFS general substrate transporter like domains"/>
    <property type="match status" value="1"/>
</dbReference>
<evidence type="ECO:0000259" key="7">
    <source>
        <dbReference type="PROSITE" id="PS50850"/>
    </source>
</evidence>
<feature type="transmembrane region" description="Helical" evidence="6">
    <location>
        <begin position="283"/>
        <end position="307"/>
    </location>
</feature>
<protein>
    <submittedName>
        <fullName evidence="8">MFS transporter</fullName>
    </submittedName>
</protein>
<dbReference type="PROSITE" id="PS50850">
    <property type="entry name" value="MFS"/>
    <property type="match status" value="1"/>
</dbReference>
<sequence>MSEGGAGAKTVESAVPARMDRLPWSGWHWLVIAALGITWILDGLEVTIVGNIAAVLTDPASGLGLTEGQVGLAGGIYIAGACTGALFFSYLTDRYGRKRLFLITLAIYLLFTVATAFSWNFWSFAVFRFLAGTGIGGEYSAIYSAIDELIPARVRGQVALAISGSYWGGAAVGSLLSVALLSEVFVSQFYGWRLAFGLGAVLGLCVLLIRRYIPESPRWLATHGRNEEAERVASGIEERVRREKNLRELPPIDEDEKITIEQRESIGFGPILRAMFMMYPKRTVLGLVLMGTQAFLYNAVLFTYGLILSGYYGVPGGNVGYYLAAFAVGNLCGPLLLGRLFDRVGRVPMISGCYVASGAVLAFSAFLFHQRLLDATTLTALWTLMFFFASSAASAAYLTVSEVFPMEIRAMAIALFYAIATGLGGVTGPIIFGQLIGTGDRSNLLVGFILAGALMLVAAAFEMFLGVRAERRSLESVATPLTAIKEQTGSA</sequence>
<reference evidence="8" key="1">
    <citation type="journal article" date="2019" name="Microbiol. Resour. Announc.">
        <title>Complete Genome Sequence of Rubrobacter xylanophilus Strain AA3-22, Isolated from Arima Onsen in Japan.</title>
        <authorList>
            <person name="Tomariguchi N."/>
            <person name="Miyazaki K."/>
        </authorList>
    </citation>
    <scope>NUCLEOTIDE SEQUENCE [LARGE SCALE GENOMIC DNA]</scope>
    <source>
        <strain evidence="8">AA3-22</strain>
    </source>
</reference>
<feature type="transmembrane region" description="Helical" evidence="6">
    <location>
        <begin position="68"/>
        <end position="88"/>
    </location>
</feature>
<evidence type="ECO:0000313" key="9">
    <source>
        <dbReference type="Proteomes" id="UP000318065"/>
    </source>
</evidence>
<dbReference type="InterPro" id="IPR020846">
    <property type="entry name" value="MFS_dom"/>
</dbReference>
<feature type="domain" description="Major facilitator superfamily (MFS) profile" evidence="7">
    <location>
        <begin position="31"/>
        <end position="470"/>
    </location>
</feature>